<protein>
    <recommendedName>
        <fullName evidence="3">cellulase</fullName>
        <ecNumber evidence="3">3.2.1.4</ecNumber>
    </recommendedName>
</protein>
<comment type="catalytic activity">
    <reaction evidence="1">
        <text>Endohydrolysis of (1-&gt;4)-beta-D-glucosidic linkages in cellulose, lichenin and cereal beta-D-glucans.</text>
        <dbReference type="EC" id="3.2.1.4"/>
    </reaction>
</comment>
<organism evidence="8 9">
    <name type="scientific">Roseicitreum antarcticum</name>
    <dbReference type="NCBI Taxonomy" id="564137"/>
    <lineage>
        <taxon>Bacteria</taxon>
        <taxon>Pseudomonadati</taxon>
        <taxon>Pseudomonadota</taxon>
        <taxon>Alphaproteobacteria</taxon>
        <taxon>Rhodobacterales</taxon>
        <taxon>Paracoccaceae</taxon>
        <taxon>Roseicitreum</taxon>
    </lineage>
</organism>
<proteinExistence type="inferred from homology"/>
<evidence type="ECO:0000256" key="6">
    <source>
        <dbReference type="ARBA" id="ARBA00023295"/>
    </source>
</evidence>
<evidence type="ECO:0000256" key="4">
    <source>
        <dbReference type="ARBA" id="ARBA00022801"/>
    </source>
</evidence>
<name>A0A1H2XUN4_9RHOB</name>
<dbReference type="AlphaFoldDB" id="A0A1H2XUN4"/>
<keyword evidence="6" id="KW-0326">Glycosidase</keyword>
<keyword evidence="7" id="KW-0119">Carbohydrate metabolism</keyword>
<dbReference type="GO" id="GO:0030245">
    <property type="term" value="P:cellulose catabolic process"/>
    <property type="evidence" value="ECO:0007669"/>
    <property type="project" value="UniProtKB-KW"/>
</dbReference>
<dbReference type="RefSeq" id="WP_223814322.1">
    <property type="nucleotide sequence ID" value="NZ_CP061498.1"/>
</dbReference>
<accession>A0A1H2XUN4</accession>
<dbReference type="SUPFAM" id="SSF48208">
    <property type="entry name" value="Six-hairpin glycosidases"/>
    <property type="match status" value="1"/>
</dbReference>
<dbReference type="GO" id="GO:0008810">
    <property type="term" value="F:cellulase activity"/>
    <property type="evidence" value="ECO:0007669"/>
    <property type="project" value="UniProtKB-EC"/>
</dbReference>
<dbReference type="InterPro" id="IPR008928">
    <property type="entry name" value="6-hairpin_glycosidase_sf"/>
</dbReference>
<evidence type="ECO:0000256" key="2">
    <source>
        <dbReference type="ARBA" id="ARBA00009209"/>
    </source>
</evidence>
<keyword evidence="5" id="KW-0136">Cellulose degradation</keyword>
<evidence type="ECO:0000256" key="5">
    <source>
        <dbReference type="ARBA" id="ARBA00023001"/>
    </source>
</evidence>
<reference evidence="8 9" key="1">
    <citation type="submission" date="2016-10" db="EMBL/GenBank/DDBJ databases">
        <authorList>
            <person name="de Groot N.N."/>
        </authorList>
    </citation>
    <scope>NUCLEOTIDE SEQUENCE [LARGE SCALE GENOMIC DNA]</scope>
    <source>
        <strain evidence="8 9">CGMCC 1.8894</strain>
    </source>
</reference>
<keyword evidence="7" id="KW-0624">Polysaccharide degradation</keyword>
<dbReference type="EC" id="3.2.1.4" evidence="3"/>
<dbReference type="EMBL" id="FNOM01000004">
    <property type="protein sequence ID" value="SDW96164.1"/>
    <property type="molecule type" value="Genomic_DNA"/>
</dbReference>
<gene>
    <name evidence="8" type="ORF">SAMN04488238_104308</name>
</gene>
<dbReference type="Pfam" id="PF01270">
    <property type="entry name" value="Glyco_hydro_8"/>
    <property type="match status" value="1"/>
</dbReference>
<dbReference type="Proteomes" id="UP000198539">
    <property type="component" value="Unassembled WGS sequence"/>
</dbReference>
<dbReference type="PRINTS" id="PR00735">
    <property type="entry name" value="GLHYDRLASE8"/>
</dbReference>
<sequence>MIRRDCLKILGANLLTAGAVAPAAALASGAFVPGAARAMVPVNLADSARPLWQAWKATHLDATGRVIDRLQGDSSHSEGQGYGMVLATEFNDPEAFAAMFGWTEMHLKQRGDGLLSWRWLPGTLNAVPDRNNASDGDLFYAWALLRAARAFGDQRYLDRAVQVAQDLAAACIVRNPADRDRLVMLPASVGFAHDDAISVNPSYYMPLAMREVAAGTGVSALGVAAQDADALLATLAGGGLIPDWVDISPAGMGPSARMSANSGYEALRVPLFLIWSGMSEHPAVRQAASVYGRTVTPGAPVPTVMEPASGVVLESSPDAGYRALAGLVTCSVRAPGSVGADMPPYSTRQPYYPATLQMFAMIAANQILPECVPL</sequence>
<evidence type="ECO:0000256" key="7">
    <source>
        <dbReference type="ARBA" id="ARBA00023326"/>
    </source>
</evidence>
<evidence type="ECO:0000256" key="1">
    <source>
        <dbReference type="ARBA" id="ARBA00000966"/>
    </source>
</evidence>
<comment type="similarity">
    <text evidence="2">Belongs to the glycosyl hydrolase 8 (cellulase D) family.</text>
</comment>
<dbReference type="InterPro" id="IPR012341">
    <property type="entry name" value="6hp_glycosidase-like_sf"/>
</dbReference>
<evidence type="ECO:0000313" key="8">
    <source>
        <dbReference type="EMBL" id="SDW96164.1"/>
    </source>
</evidence>
<dbReference type="InterPro" id="IPR002037">
    <property type="entry name" value="Glyco_hydro_8"/>
</dbReference>
<dbReference type="STRING" id="564137.SAMN04488238_104308"/>
<evidence type="ECO:0000313" key="9">
    <source>
        <dbReference type="Proteomes" id="UP000198539"/>
    </source>
</evidence>
<keyword evidence="9" id="KW-1185">Reference proteome</keyword>
<dbReference type="Gene3D" id="1.50.10.10">
    <property type="match status" value="1"/>
</dbReference>
<keyword evidence="4" id="KW-0378">Hydrolase</keyword>
<evidence type="ECO:0000256" key="3">
    <source>
        <dbReference type="ARBA" id="ARBA00012601"/>
    </source>
</evidence>